<keyword evidence="6" id="KW-0540">Nuclease</keyword>
<dbReference type="Proteomes" id="UP001529380">
    <property type="component" value="Unassembled WGS sequence"/>
</dbReference>
<dbReference type="PANTHER" id="PTHR43140">
    <property type="entry name" value="TYPE-1 RESTRICTION ENZYME ECOKI SPECIFICITY PROTEIN"/>
    <property type="match status" value="1"/>
</dbReference>
<reference evidence="7" key="2">
    <citation type="submission" date="2023-06" db="EMBL/GenBank/DDBJ databases">
        <title>Identification and characterization of horizontal gene transfer across gut microbiota members of farm animals based on homology search.</title>
        <authorList>
            <person name="Zeman M."/>
            <person name="Kubasova T."/>
            <person name="Jahodarova E."/>
            <person name="Nykrynova M."/>
            <person name="Rychlik I."/>
        </authorList>
    </citation>
    <scope>NUCLEOTIDE SEQUENCE [LARGE SCALE GENOMIC DNA]</scope>
    <source>
        <strain evidence="7">ET340</strain>
    </source>
</reference>
<keyword evidence="7" id="KW-1185">Reference proteome</keyword>
<evidence type="ECO:0000256" key="1">
    <source>
        <dbReference type="ARBA" id="ARBA00010923"/>
    </source>
</evidence>
<sequence>MKCIEDEIPFELPEGWAWAKINTIAFVTKLAGFEYTKNIAPSLCEDGIPLFKGKNVQNSTIVYEFESFIPESVSDELQRSQVTKKCILTPYVGTIGNIGIHNRPGKYHLGSNVGKIELYNDNVVLLEEYVVAYLQSGFGYQQLTKHMKATAQASISIEAIRDVYLPIPPANEQLRMWSALSNALAMIERIENTELDITNLIKSTKSKILDLAIRGQLVPQDPTDEPAAVLLERIRAEKEELIKQGKIKRDKKESLIFR</sequence>
<dbReference type="Pfam" id="PF01420">
    <property type="entry name" value="Methylase_S"/>
    <property type="match status" value="1"/>
</dbReference>
<proteinExistence type="inferred from homology"/>
<comment type="caution">
    <text evidence="6">The sequence shown here is derived from an EMBL/GenBank/DDBJ whole genome shotgun (WGS) entry which is preliminary data.</text>
</comment>
<dbReference type="InterPro" id="IPR044946">
    <property type="entry name" value="Restrct_endonuc_typeI_TRD_sf"/>
</dbReference>
<organism evidence="6 7">
    <name type="scientific">Allofournierella massiliensis</name>
    <dbReference type="NCBI Taxonomy" id="1650663"/>
    <lineage>
        <taxon>Bacteria</taxon>
        <taxon>Bacillati</taxon>
        <taxon>Bacillota</taxon>
        <taxon>Clostridia</taxon>
        <taxon>Eubacteriales</taxon>
        <taxon>Oscillospiraceae</taxon>
        <taxon>Allofournierella</taxon>
    </lineage>
</organism>
<comment type="subunit">
    <text evidence="4">The methyltransferase is composed of M and S polypeptides.</text>
</comment>
<dbReference type="PANTHER" id="PTHR43140:SF1">
    <property type="entry name" value="TYPE I RESTRICTION ENZYME ECOKI SPECIFICITY SUBUNIT"/>
    <property type="match status" value="1"/>
</dbReference>
<keyword evidence="2" id="KW-0680">Restriction system</keyword>
<evidence type="ECO:0000259" key="5">
    <source>
        <dbReference type="Pfam" id="PF01420"/>
    </source>
</evidence>
<keyword evidence="6" id="KW-0255">Endonuclease</keyword>
<comment type="similarity">
    <text evidence="1">Belongs to the type-I restriction system S methylase family.</text>
</comment>
<dbReference type="InterPro" id="IPR000055">
    <property type="entry name" value="Restrct_endonuc_typeI_TRD"/>
</dbReference>
<feature type="non-terminal residue" evidence="6">
    <location>
        <position position="258"/>
    </location>
</feature>
<dbReference type="EMBL" id="JAUDCL010000063">
    <property type="protein sequence ID" value="MDM8202712.1"/>
    <property type="molecule type" value="Genomic_DNA"/>
</dbReference>
<reference evidence="6 7" key="1">
    <citation type="submission" date="2023-06" db="EMBL/GenBank/DDBJ databases">
        <title>Identification and characterization of horizontal gene transfer across gut microbiota members of farm animals based on homology search.</title>
        <authorList>
            <person name="Schwarzerova J."/>
            <person name="Nykrynova M."/>
            <person name="Jureckova K."/>
            <person name="Cejkova D."/>
            <person name="Rychlik I."/>
        </authorList>
    </citation>
    <scope>NUCLEOTIDE SEQUENCE [LARGE SCALE GENOMIC DNA]</scope>
    <source>
        <strain evidence="6 7">ET340</strain>
    </source>
</reference>
<protein>
    <submittedName>
        <fullName evidence="6">Restriction endonuclease subunit S</fullName>
        <ecNumber evidence="6">3.1.21.-</ecNumber>
    </submittedName>
</protein>
<dbReference type="Gene3D" id="3.90.220.20">
    <property type="entry name" value="DNA methylase specificity domains"/>
    <property type="match status" value="1"/>
</dbReference>
<name>A0ABT7UV33_9FIRM</name>
<evidence type="ECO:0000256" key="2">
    <source>
        <dbReference type="ARBA" id="ARBA00022747"/>
    </source>
</evidence>
<evidence type="ECO:0000313" key="6">
    <source>
        <dbReference type="EMBL" id="MDM8202712.1"/>
    </source>
</evidence>
<dbReference type="EC" id="3.1.21.-" evidence="6"/>
<dbReference type="GO" id="GO:0016787">
    <property type="term" value="F:hydrolase activity"/>
    <property type="evidence" value="ECO:0007669"/>
    <property type="project" value="UniProtKB-KW"/>
</dbReference>
<reference evidence="6 7" key="3">
    <citation type="submission" date="2023-06" db="EMBL/GenBank/DDBJ databases">
        <authorList>
            <person name="Zeman M."/>
            <person name="Kubasova T."/>
            <person name="Jahodarova E."/>
            <person name="Nykrynova M."/>
            <person name="Rychlik I."/>
        </authorList>
    </citation>
    <scope>NUCLEOTIDE SEQUENCE [LARGE SCALE GENOMIC DNA]</scope>
    <source>
        <strain evidence="6 7">ET340</strain>
    </source>
</reference>
<dbReference type="RefSeq" id="WP_289600918.1">
    <property type="nucleotide sequence ID" value="NZ_JAUDCL010000063.1"/>
</dbReference>
<evidence type="ECO:0000256" key="3">
    <source>
        <dbReference type="ARBA" id="ARBA00023125"/>
    </source>
</evidence>
<accession>A0ABT7UV33</accession>
<feature type="domain" description="Type I restriction modification DNA specificity" evidence="5">
    <location>
        <begin position="79"/>
        <end position="193"/>
    </location>
</feature>
<keyword evidence="6" id="KW-0378">Hydrolase</keyword>
<evidence type="ECO:0000313" key="7">
    <source>
        <dbReference type="Proteomes" id="UP001529380"/>
    </source>
</evidence>
<gene>
    <name evidence="6" type="ORF">QUW08_15645</name>
</gene>
<keyword evidence="3" id="KW-0238">DNA-binding</keyword>
<dbReference type="GO" id="GO:0004519">
    <property type="term" value="F:endonuclease activity"/>
    <property type="evidence" value="ECO:0007669"/>
    <property type="project" value="UniProtKB-KW"/>
</dbReference>
<evidence type="ECO:0000256" key="4">
    <source>
        <dbReference type="ARBA" id="ARBA00038652"/>
    </source>
</evidence>
<dbReference type="InterPro" id="IPR051212">
    <property type="entry name" value="Type-I_RE_S_subunit"/>
</dbReference>
<dbReference type="SUPFAM" id="SSF116734">
    <property type="entry name" value="DNA methylase specificity domain"/>
    <property type="match status" value="1"/>
</dbReference>